<dbReference type="Pfam" id="PF00581">
    <property type="entry name" value="Rhodanese"/>
    <property type="match status" value="1"/>
</dbReference>
<evidence type="ECO:0000313" key="2">
    <source>
        <dbReference type="EMBL" id="RIY07546.1"/>
    </source>
</evidence>
<proteinExistence type="predicted"/>
<gene>
    <name evidence="2" type="ORF">D0T11_16545</name>
</gene>
<dbReference type="PANTHER" id="PTHR43031:SF1">
    <property type="entry name" value="PYRIDINE NUCLEOTIDE-DISULPHIDE OXIDOREDUCTASE"/>
    <property type="match status" value="1"/>
</dbReference>
<name>A0A418QQQ4_9BACT</name>
<dbReference type="InterPro" id="IPR036873">
    <property type="entry name" value="Rhodanese-like_dom_sf"/>
</dbReference>
<comment type="caution">
    <text evidence="2">The sequence shown here is derived from an EMBL/GenBank/DDBJ whole genome shotgun (WGS) entry which is preliminary data.</text>
</comment>
<keyword evidence="3" id="KW-1185">Reference proteome</keyword>
<accession>A0A418QQQ4</accession>
<dbReference type="PROSITE" id="PS50206">
    <property type="entry name" value="RHODANESE_3"/>
    <property type="match status" value="1"/>
</dbReference>
<reference evidence="2 3" key="1">
    <citation type="submission" date="2019-01" db="EMBL/GenBank/DDBJ databases">
        <title>Hymenobacter humicola sp. nov., isolated from soils in Antarctica.</title>
        <authorList>
            <person name="Sedlacek I."/>
            <person name="Holochova P."/>
            <person name="Kralova S."/>
            <person name="Pantucek R."/>
            <person name="Stankova E."/>
            <person name="Vrbovska V."/>
            <person name="Kristofova L."/>
            <person name="Svec P."/>
            <person name="Busse H.-J."/>
        </authorList>
    </citation>
    <scope>NUCLEOTIDE SEQUENCE [LARGE SCALE GENOMIC DNA]</scope>
    <source>
        <strain evidence="2 3">CCM 8852</strain>
    </source>
</reference>
<dbReference type="OrthoDB" id="9808735at2"/>
<sequence>MTGSFPPLTLSKSHAMFDFLKSSAPAFHNLTPAKFSEGLRQPGAVLVDVRRPEEFAQGHLPGAVNIEVTAPDFAQRMAALDKDAPTYVYCRSGARSASAAGQLTKTGFANVSNLLGGVLDWPEPLTTK</sequence>
<evidence type="ECO:0000259" key="1">
    <source>
        <dbReference type="PROSITE" id="PS50206"/>
    </source>
</evidence>
<evidence type="ECO:0000313" key="3">
    <source>
        <dbReference type="Proteomes" id="UP000284250"/>
    </source>
</evidence>
<dbReference type="SMART" id="SM00450">
    <property type="entry name" value="RHOD"/>
    <property type="match status" value="1"/>
</dbReference>
<dbReference type="AlphaFoldDB" id="A0A418QQQ4"/>
<dbReference type="GO" id="GO:0004792">
    <property type="term" value="F:thiosulfate-cyanide sulfurtransferase activity"/>
    <property type="evidence" value="ECO:0007669"/>
    <property type="project" value="InterPro"/>
</dbReference>
<dbReference type="Proteomes" id="UP000284250">
    <property type="component" value="Unassembled WGS sequence"/>
</dbReference>
<dbReference type="InterPro" id="IPR050229">
    <property type="entry name" value="GlpE_sulfurtransferase"/>
</dbReference>
<dbReference type="PANTHER" id="PTHR43031">
    <property type="entry name" value="FAD-DEPENDENT OXIDOREDUCTASE"/>
    <property type="match status" value="1"/>
</dbReference>
<protein>
    <submittedName>
        <fullName evidence="2">Rhodanese-like domain-containing protein</fullName>
    </submittedName>
</protein>
<dbReference type="InterPro" id="IPR001763">
    <property type="entry name" value="Rhodanese-like_dom"/>
</dbReference>
<feature type="domain" description="Rhodanese" evidence="1">
    <location>
        <begin position="40"/>
        <end position="127"/>
    </location>
</feature>
<organism evidence="2 3">
    <name type="scientific">Hymenobacter rubripertinctus</name>
    <dbReference type="NCBI Taxonomy" id="2029981"/>
    <lineage>
        <taxon>Bacteria</taxon>
        <taxon>Pseudomonadati</taxon>
        <taxon>Bacteroidota</taxon>
        <taxon>Cytophagia</taxon>
        <taxon>Cytophagales</taxon>
        <taxon>Hymenobacteraceae</taxon>
        <taxon>Hymenobacter</taxon>
    </lineage>
</organism>
<dbReference type="CDD" id="cd00158">
    <property type="entry name" value="RHOD"/>
    <property type="match status" value="1"/>
</dbReference>
<dbReference type="InterPro" id="IPR001307">
    <property type="entry name" value="Thiosulphate_STrfase_CS"/>
</dbReference>
<dbReference type="Gene3D" id="3.40.250.10">
    <property type="entry name" value="Rhodanese-like domain"/>
    <property type="match status" value="1"/>
</dbReference>
<dbReference type="SUPFAM" id="SSF52821">
    <property type="entry name" value="Rhodanese/Cell cycle control phosphatase"/>
    <property type="match status" value="1"/>
</dbReference>
<dbReference type="EMBL" id="QYCN01000029">
    <property type="protein sequence ID" value="RIY07546.1"/>
    <property type="molecule type" value="Genomic_DNA"/>
</dbReference>
<dbReference type="PROSITE" id="PS00380">
    <property type="entry name" value="RHODANESE_1"/>
    <property type="match status" value="1"/>
</dbReference>